<evidence type="ECO:0000256" key="1">
    <source>
        <dbReference type="ARBA" id="ARBA00004479"/>
    </source>
</evidence>
<feature type="region of interest" description="Disordered" evidence="8">
    <location>
        <begin position="501"/>
        <end position="531"/>
    </location>
</feature>
<keyword evidence="11" id="KW-0675">Receptor</keyword>
<feature type="compositionally biased region" description="Basic and acidic residues" evidence="8">
    <location>
        <begin position="21"/>
        <end position="43"/>
    </location>
</feature>
<feature type="domain" description="Discoidin" evidence="10">
    <location>
        <begin position="65"/>
        <end position="182"/>
    </location>
</feature>
<feature type="compositionally biased region" description="Polar residues" evidence="8">
    <location>
        <begin position="466"/>
        <end position="480"/>
    </location>
</feature>
<feature type="compositionally biased region" description="Polar residues" evidence="8">
    <location>
        <begin position="8"/>
        <end position="20"/>
    </location>
</feature>
<keyword evidence="5 9" id="KW-0472">Membrane</keyword>
<feature type="compositionally biased region" description="Low complexity" evidence="8">
    <location>
        <begin position="397"/>
        <end position="408"/>
    </location>
</feature>
<reference evidence="11 12" key="1">
    <citation type="submission" date="2015-12" db="EMBL/GenBank/DDBJ databases">
        <title>The genome of Folsomia candida.</title>
        <authorList>
            <person name="Faddeeva A."/>
            <person name="Derks M.F."/>
            <person name="Anvar Y."/>
            <person name="Smit S."/>
            <person name="Van Straalen N."/>
            <person name="Roelofs D."/>
        </authorList>
    </citation>
    <scope>NUCLEOTIDE SEQUENCE [LARGE SCALE GENOMIC DNA]</scope>
    <source>
        <strain evidence="11 12">VU population</strain>
        <tissue evidence="11">Whole body</tissue>
    </source>
</reference>
<feature type="compositionally biased region" description="Polar residues" evidence="8">
    <location>
        <begin position="412"/>
        <end position="422"/>
    </location>
</feature>
<evidence type="ECO:0000256" key="2">
    <source>
        <dbReference type="ARBA" id="ARBA00022692"/>
    </source>
</evidence>
<evidence type="ECO:0000313" key="12">
    <source>
        <dbReference type="Proteomes" id="UP000198287"/>
    </source>
</evidence>
<evidence type="ECO:0000256" key="7">
    <source>
        <dbReference type="ARBA" id="ARBA00023180"/>
    </source>
</evidence>
<comment type="caution">
    <text evidence="11">The sequence shown here is derived from an EMBL/GenBank/DDBJ whole genome shotgun (WGS) entry which is preliminary data.</text>
</comment>
<evidence type="ECO:0000256" key="6">
    <source>
        <dbReference type="ARBA" id="ARBA00023157"/>
    </source>
</evidence>
<evidence type="ECO:0000256" key="3">
    <source>
        <dbReference type="ARBA" id="ARBA00022729"/>
    </source>
</evidence>
<proteinExistence type="predicted"/>
<keyword evidence="12" id="KW-1185">Reference proteome</keyword>
<keyword evidence="2 9" id="KW-0812">Transmembrane</keyword>
<dbReference type="GO" id="GO:0016020">
    <property type="term" value="C:membrane"/>
    <property type="evidence" value="ECO:0007669"/>
    <property type="project" value="UniProtKB-SubCell"/>
</dbReference>
<protein>
    <submittedName>
        <fullName evidence="11">Discoidin domain-containing receptor 2</fullName>
    </submittedName>
</protein>
<keyword evidence="3" id="KW-0732">Signal</keyword>
<dbReference type="Gene3D" id="2.60.120.1190">
    <property type="match status" value="1"/>
</dbReference>
<name>A0A226ELI0_FOLCA</name>
<dbReference type="EMBL" id="LNIX01000003">
    <property type="protein sequence ID" value="OXA57436.1"/>
    <property type="molecule type" value="Genomic_DNA"/>
</dbReference>
<feature type="transmembrane region" description="Helical" evidence="9">
    <location>
        <begin position="231"/>
        <end position="256"/>
    </location>
</feature>
<feature type="region of interest" description="Disordered" evidence="8">
    <location>
        <begin position="577"/>
        <end position="610"/>
    </location>
</feature>
<comment type="subcellular location">
    <subcellularLocation>
        <location evidence="1">Membrane</location>
        <topology evidence="1">Single-pass type I membrane protein</topology>
    </subcellularLocation>
</comment>
<feature type="region of interest" description="Disordered" evidence="8">
    <location>
        <begin position="397"/>
        <end position="422"/>
    </location>
</feature>
<dbReference type="Proteomes" id="UP000198287">
    <property type="component" value="Unassembled WGS sequence"/>
</dbReference>
<keyword evidence="4 9" id="KW-1133">Transmembrane helix</keyword>
<evidence type="ECO:0000256" key="8">
    <source>
        <dbReference type="SAM" id="MobiDB-lite"/>
    </source>
</evidence>
<dbReference type="OrthoDB" id="6071166at2759"/>
<feature type="region of interest" description="Disordered" evidence="8">
    <location>
        <begin position="1"/>
        <end position="44"/>
    </location>
</feature>
<feature type="region of interest" description="Disordered" evidence="8">
    <location>
        <begin position="466"/>
        <end position="487"/>
    </location>
</feature>
<keyword evidence="6" id="KW-1015">Disulfide bond</keyword>
<evidence type="ECO:0000313" key="11">
    <source>
        <dbReference type="EMBL" id="OXA57436.1"/>
    </source>
</evidence>
<dbReference type="InterPro" id="IPR048525">
    <property type="entry name" value="DDR1-2_DS-like"/>
</dbReference>
<dbReference type="Pfam" id="PF21114">
    <property type="entry name" value="DDR1-2_DS-like"/>
    <property type="match status" value="1"/>
</dbReference>
<evidence type="ECO:0000256" key="4">
    <source>
        <dbReference type="ARBA" id="ARBA00022989"/>
    </source>
</evidence>
<feature type="compositionally biased region" description="Low complexity" evidence="8">
    <location>
        <begin position="585"/>
        <end position="605"/>
    </location>
</feature>
<evidence type="ECO:0000256" key="9">
    <source>
        <dbReference type="SAM" id="Phobius"/>
    </source>
</evidence>
<gene>
    <name evidence="11" type="ORF">Fcan01_07211</name>
</gene>
<organism evidence="11 12">
    <name type="scientific">Folsomia candida</name>
    <name type="common">Springtail</name>
    <dbReference type="NCBI Taxonomy" id="158441"/>
    <lineage>
        <taxon>Eukaryota</taxon>
        <taxon>Metazoa</taxon>
        <taxon>Ecdysozoa</taxon>
        <taxon>Arthropoda</taxon>
        <taxon>Hexapoda</taxon>
        <taxon>Collembola</taxon>
        <taxon>Entomobryomorpha</taxon>
        <taxon>Isotomoidea</taxon>
        <taxon>Isotomidae</taxon>
        <taxon>Proisotominae</taxon>
        <taxon>Folsomia</taxon>
    </lineage>
</organism>
<accession>A0A226ELI0</accession>
<dbReference type="AlphaFoldDB" id="A0A226ELI0"/>
<sequence length="714" mass="77056">METEDSSRPQSQSAIENQPQSKEKTSKEDTNPGEHVKNDDKRLTNSFLPFRQEERSSQNMPDVFALSPLFGWIGWERRDNESTLVEIGFQFDYLRKFESVSIHVNNFVSQGAQVFSSVKIHFSLDGKTFSPHTVSFCPKKDLKNDTVILVQIPLFGRLGRSIRMEYAYSNEWLLLSEIRFRSDIFTGDLKSVDKMKSNWNGTGYAPSTTYHHECPEHNQKNKLVTAEQSTAAMIGLIVGCVFVCLLLSGVSVACFVMRKNRRNTKLVGVIEMTPKSMSHVHALGLSGYPSNDQLSTATNVTKPLNKRPSAGGGGGSSVTLNGGNKLGKIALCDMNPVSGDSDDESLYHELVFGRNGPSVMGKSGGGGGVMTNNRKNSSCSGGLVSYNTSLAVANNGSSVGSSCTSTTKTESDSGYGSSSQQLVRKHCGLGTRKTKYQKVNHGADFTDVMALRGMEEEMTYYHTHNQNLGQFQPSSPSTPSAGLRSSKLPLLGQSLGSIPFSSMSQSVHGPPSSPQTFHIPFNMSQHPHPPPIQFSSNHNPIISHNNSHLNTLGNKSMSSIIHGSNNNGYMNTMGSRERSTNGFFNNSPRVNNRRTSSNNNNNQHNHPSAGVNTISAALSAHNNVNGGGGAGGGGTLMTLNAGSSSGNSNVNTQLLLPSSNSFGVSLMKSSGLSTNPASNNHHHLVGPLGICGGESNYYAATDIFQVPDKHFDRF</sequence>
<evidence type="ECO:0000259" key="10">
    <source>
        <dbReference type="Pfam" id="PF21114"/>
    </source>
</evidence>
<keyword evidence="7" id="KW-0325">Glycoprotein</keyword>
<evidence type="ECO:0000256" key="5">
    <source>
        <dbReference type="ARBA" id="ARBA00023136"/>
    </source>
</evidence>